<protein>
    <recommendedName>
        <fullName evidence="4">DUF4399 domain-containing protein</fullName>
    </recommendedName>
</protein>
<reference evidence="2 3" key="1">
    <citation type="submission" date="2020-08" db="EMBL/GenBank/DDBJ databases">
        <title>Genomic Encyclopedia of Type Strains, Phase IV (KMG-IV): sequencing the most valuable type-strain genomes for metagenomic binning, comparative biology and taxonomic classification.</title>
        <authorList>
            <person name="Goeker M."/>
        </authorList>
    </citation>
    <scope>NUCLEOTIDE SEQUENCE [LARGE SCALE GENOMIC DNA]</scope>
    <source>
        <strain evidence="2 3">DSM 29781</strain>
    </source>
</reference>
<dbReference type="RefSeq" id="WP_183964223.1">
    <property type="nucleotide sequence ID" value="NZ_BAABEW010000004.1"/>
</dbReference>
<evidence type="ECO:0000313" key="2">
    <source>
        <dbReference type="EMBL" id="MBB5270687.1"/>
    </source>
</evidence>
<comment type="caution">
    <text evidence="2">The sequence shown here is derived from an EMBL/GenBank/DDBJ whole genome shotgun (WGS) entry which is preliminary data.</text>
</comment>
<organism evidence="2 3">
    <name type="scientific">Quisquiliibacterium transsilvanicum</name>
    <dbReference type="NCBI Taxonomy" id="1549638"/>
    <lineage>
        <taxon>Bacteria</taxon>
        <taxon>Pseudomonadati</taxon>
        <taxon>Pseudomonadota</taxon>
        <taxon>Betaproteobacteria</taxon>
        <taxon>Burkholderiales</taxon>
        <taxon>Burkholderiaceae</taxon>
        <taxon>Quisquiliibacterium</taxon>
    </lineage>
</organism>
<evidence type="ECO:0008006" key="4">
    <source>
        <dbReference type="Google" id="ProtNLM"/>
    </source>
</evidence>
<name>A0A7W8M7L9_9BURK</name>
<gene>
    <name evidence="2" type="ORF">HNQ70_000671</name>
</gene>
<evidence type="ECO:0000256" key="1">
    <source>
        <dbReference type="SAM" id="SignalP"/>
    </source>
</evidence>
<proteinExistence type="predicted"/>
<evidence type="ECO:0000313" key="3">
    <source>
        <dbReference type="Proteomes" id="UP000532440"/>
    </source>
</evidence>
<accession>A0A7W8M7L9</accession>
<keyword evidence="1" id="KW-0732">Signal</keyword>
<keyword evidence="3" id="KW-1185">Reference proteome</keyword>
<dbReference type="EMBL" id="JACHGB010000001">
    <property type="protein sequence ID" value="MBB5270687.1"/>
    <property type="molecule type" value="Genomic_DNA"/>
</dbReference>
<sequence>MSGPKRLLLAALACVPFAAFSADPSVTIESPADGAKLDAMAQTKIVYAVEPGPQGDHTHLYVDGKEAAILRSLKGSHTLATLAAGAHDICIKVVNKAHTPIGVEKCIKVSVQ</sequence>
<dbReference type="Proteomes" id="UP000532440">
    <property type="component" value="Unassembled WGS sequence"/>
</dbReference>
<feature type="signal peptide" evidence="1">
    <location>
        <begin position="1"/>
        <end position="21"/>
    </location>
</feature>
<dbReference type="AlphaFoldDB" id="A0A7W8M7L9"/>
<feature type="chain" id="PRO_5030892512" description="DUF4399 domain-containing protein" evidence="1">
    <location>
        <begin position="22"/>
        <end position="112"/>
    </location>
</feature>